<evidence type="ECO:0000313" key="14">
    <source>
        <dbReference type="Proteomes" id="UP001620597"/>
    </source>
</evidence>
<dbReference type="PROSITE" id="PS00098">
    <property type="entry name" value="THIOLASE_1"/>
    <property type="match status" value="1"/>
</dbReference>
<evidence type="ECO:0000256" key="7">
    <source>
        <dbReference type="ARBA" id="ARBA00023098"/>
    </source>
</evidence>
<evidence type="ECO:0000256" key="2">
    <source>
        <dbReference type="ARBA" id="ARBA00005189"/>
    </source>
</evidence>
<evidence type="ECO:0000313" key="13">
    <source>
        <dbReference type="EMBL" id="MFK4754686.1"/>
    </source>
</evidence>
<sequence>MKSNDAVIASYARTALGKSFRGAFNATHGAQLGKASVAEAVRRAGIDPKDISDVLMGCGFPEGPTGFNIARQIALAAGLGNSVPGMTINRFCASSLQTIATASQAVISGQGEAFVAAGVESISGTQGSMNTFMLEDTDLKSQHPGIYWTMLQTAEEVARRFEVSREDQDAYGLRSQMLAAKAADNGVFDQEIVPVSTTMNLFDRATRAVSGQRDITVSRDEGIRPDTLIEGLSGLNAVLDGGTVTAGNASQFSDGSVATLVCSRAKAQELGVEPLGVFRDFVVAGCEPEVMGIGPVYAIPKLLARAGLTVDDIGLWEINEAFAVQVLYCARALGIPLDRLNVNGGAIALGHPYGVSGARIVGSGLLEAKRRGVKYFIASMCIGGGMGAAALFEIE</sequence>
<reference evidence="13 14" key="1">
    <citation type="submission" date="2024-03" db="EMBL/GenBank/DDBJ databases">
        <title>High-quality draft genome sequence of Oceanobacter sp. wDCs-4.</title>
        <authorList>
            <person name="Dong C."/>
        </authorList>
    </citation>
    <scope>NUCLEOTIDE SEQUENCE [LARGE SCALE GENOMIC DNA]</scope>
    <source>
        <strain evidence="14">wDCs-4</strain>
    </source>
</reference>
<gene>
    <name evidence="13" type="ORF">WG929_19985</name>
</gene>
<protein>
    <submittedName>
        <fullName evidence="13">Acetyl-CoA C-acyltransferase</fullName>
        <ecNumber evidence="13">2.3.1.16</ecNumber>
    </submittedName>
</protein>
<dbReference type="EC" id="2.3.1.16" evidence="13"/>
<keyword evidence="8" id="KW-0576">Peroxisome</keyword>
<comment type="similarity">
    <text evidence="3 10">Belongs to the thiolase-like superfamily. Thiolase family.</text>
</comment>
<dbReference type="SUPFAM" id="SSF53901">
    <property type="entry name" value="Thiolase-like"/>
    <property type="match status" value="2"/>
</dbReference>
<accession>A0ABW8NP84</accession>
<dbReference type="PANTHER" id="PTHR43853">
    <property type="entry name" value="3-KETOACYL-COA THIOLASE, PEROXISOMAL"/>
    <property type="match status" value="1"/>
</dbReference>
<evidence type="ECO:0000256" key="9">
    <source>
        <dbReference type="ARBA" id="ARBA00023315"/>
    </source>
</evidence>
<dbReference type="InterPro" id="IPR020617">
    <property type="entry name" value="Thiolase_C"/>
</dbReference>
<dbReference type="InterPro" id="IPR020613">
    <property type="entry name" value="Thiolase_CS"/>
</dbReference>
<dbReference type="RefSeq" id="WP_416207496.1">
    <property type="nucleotide sequence ID" value="NZ_JBBKTX010000039.1"/>
</dbReference>
<keyword evidence="6" id="KW-0809">Transit peptide</keyword>
<keyword evidence="4 10" id="KW-0808">Transferase</keyword>
<feature type="domain" description="Thiolase C-terminal" evidence="12">
    <location>
        <begin position="273"/>
        <end position="393"/>
    </location>
</feature>
<evidence type="ECO:0000256" key="3">
    <source>
        <dbReference type="ARBA" id="ARBA00010982"/>
    </source>
</evidence>
<evidence type="ECO:0000256" key="1">
    <source>
        <dbReference type="ARBA" id="ARBA00004275"/>
    </source>
</evidence>
<dbReference type="NCBIfam" id="TIGR01930">
    <property type="entry name" value="AcCoA-C-Actrans"/>
    <property type="match status" value="1"/>
</dbReference>
<evidence type="ECO:0000256" key="10">
    <source>
        <dbReference type="RuleBase" id="RU003557"/>
    </source>
</evidence>
<keyword evidence="9 10" id="KW-0012">Acyltransferase</keyword>
<dbReference type="GO" id="GO:0003988">
    <property type="term" value="F:acetyl-CoA C-acyltransferase activity"/>
    <property type="evidence" value="ECO:0007669"/>
    <property type="project" value="UniProtKB-EC"/>
</dbReference>
<dbReference type="InterPro" id="IPR020615">
    <property type="entry name" value="Thiolase_acyl_enz_int_AS"/>
</dbReference>
<dbReference type="InterPro" id="IPR050215">
    <property type="entry name" value="Thiolase-like_sf_Thiolase"/>
</dbReference>
<dbReference type="PROSITE" id="PS00737">
    <property type="entry name" value="THIOLASE_2"/>
    <property type="match status" value="1"/>
</dbReference>
<evidence type="ECO:0000256" key="5">
    <source>
        <dbReference type="ARBA" id="ARBA00022832"/>
    </source>
</evidence>
<dbReference type="Proteomes" id="UP001620597">
    <property type="component" value="Unassembled WGS sequence"/>
</dbReference>
<dbReference type="Pfam" id="PF00108">
    <property type="entry name" value="Thiolase_N"/>
    <property type="match status" value="1"/>
</dbReference>
<comment type="pathway">
    <text evidence="2">Lipid metabolism.</text>
</comment>
<feature type="domain" description="Thiolase N-terminal" evidence="11">
    <location>
        <begin position="7"/>
        <end position="264"/>
    </location>
</feature>
<dbReference type="PANTHER" id="PTHR43853:SF8">
    <property type="entry name" value="3-KETOACYL-COA THIOLASE, PEROXISOMAL"/>
    <property type="match status" value="1"/>
</dbReference>
<keyword evidence="5" id="KW-0276">Fatty acid metabolism</keyword>
<name>A0ABW8NP84_9GAMM</name>
<evidence type="ECO:0000256" key="4">
    <source>
        <dbReference type="ARBA" id="ARBA00022679"/>
    </source>
</evidence>
<evidence type="ECO:0000256" key="8">
    <source>
        <dbReference type="ARBA" id="ARBA00023140"/>
    </source>
</evidence>
<dbReference type="InterPro" id="IPR002155">
    <property type="entry name" value="Thiolase"/>
</dbReference>
<dbReference type="EMBL" id="JBBKTX010000039">
    <property type="protein sequence ID" value="MFK4754686.1"/>
    <property type="molecule type" value="Genomic_DNA"/>
</dbReference>
<comment type="subcellular location">
    <subcellularLocation>
        <location evidence="1">Peroxisome</location>
    </subcellularLocation>
</comment>
<evidence type="ECO:0000259" key="11">
    <source>
        <dbReference type="Pfam" id="PF00108"/>
    </source>
</evidence>
<dbReference type="Pfam" id="PF02803">
    <property type="entry name" value="Thiolase_C"/>
    <property type="match status" value="1"/>
</dbReference>
<evidence type="ECO:0000256" key="6">
    <source>
        <dbReference type="ARBA" id="ARBA00022946"/>
    </source>
</evidence>
<dbReference type="InterPro" id="IPR016039">
    <property type="entry name" value="Thiolase-like"/>
</dbReference>
<dbReference type="CDD" id="cd00751">
    <property type="entry name" value="thiolase"/>
    <property type="match status" value="1"/>
</dbReference>
<dbReference type="Gene3D" id="3.40.47.10">
    <property type="match status" value="1"/>
</dbReference>
<keyword evidence="14" id="KW-1185">Reference proteome</keyword>
<keyword evidence="7" id="KW-0443">Lipid metabolism</keyword>
<evidence type="ECO:0000259" key="12">
    <source>
        <dbReference type="Pfam" id="PF02803"/>
    </source>
</evidence>
<comment type="caution">
    <text evidence="13">The sequence shown here is derived from an EMBL/GenBank/DDBJ whole genome shotgun (WGS) entry which is preliminary data.</text>
</comment>
<dbReference type="InterPro" id="IPR020616">
    <property type="entry name" value="Thiolase_N"/>
</dbReference>
<proteinExistence type="inferred from homology"/>
<dbReference type="PIRSF" id="PIRSF000429">
    <property type="entry name" value="Ac-CoA_Ac_transf"/>
    <property type="match status" value="1"/>
</dbReference>
<organism evidence="13 14">
    <name type="scientific">Oceanobacter antarcticus</name>
    <dbReference type="NCBI Taxonomy" id="3133425"/>
    <lineage>
        <taxon>Bacteria</taxon>
        <taxon>Pseudomonadati</taxon>
        <taxon>Pseudomonadota</taxon>
        <taxon>Gammaproteobacteria</taxon>
        <taxon>Oceanospirillales</taxon>
        <taxon>Oceanospirillaceae</taxon>
        <taxon>Oceanobacter</taxon>
    </lineage>
</organism>